<evidence type="ECO:0000313" key="3">
    <source>
        <dbReference type="Proteomes" id="UP000594262"/>
    </source>
</evidence>
<protein>
    <submittedName>
        <fullName evidence="2">Uncharacterized protein</fullName>
    </submittedName>
</protein>
<feature type="region of interest" description="Disordered" evidence="1">
    <location>
        <begin position="170"/>
        <end position="219"/>
    </location>
</feature>
<dbReference type="Proteomes" id="UP000594262">
    <property type="component" value="Unplaced"/>
</dbReference>
<name>A0A7M5WW50_9CNID</name>
<accession>A0A7M5WW50</accession>
<dbReference type="EnsemblMetazoa" id="CLYHEMT014102.1">
    <property type="protein sequence ID" value="CLYHEMP014102.1"/>
    <property type="gene ID" value="CLYHEMG014102"/>
</dbReference>
<evidence type="ECO:0000313" key="2">
    <source>
        <dbReference type="EnsemblMetazoa" id="CLYHEMP014102.1"/>
    </source>
</evidence>
<organism evidence="2 3">
    <name type="scientific">Clytia hemisphaerica</name>
    <dbReference type="NCBI Taxonomy" id="252671"/>
    <lineage>
        <taxon>Eukaryota</taxon>
        <taxon>Metazoa</taxon>
        <taxon>Cnidaria</taxon>
        <taxon>Hydrozoa</taxon>
        <taxon>Hydroidolina</taxon>
        <taxon>Leptothecata</taxon>
        <taxon>Obeliida</taxon>
        <taxon>Clytiidae</taxon>
        <taxon>Clytia</taxon>
    </lineage>
</organism>
<keyword evidence="3" id="KW-1185">Reference proteome</keyword>
<dbReference type="AlphaFoldDB" id="A0A7M5WW50"/>
<proteinExistence type="predicted"/>
<evidence type="ECO:0000256" key="1">
    <source>
        <dbReference type="SAM" id="MobiDB-lite"/>
    </source>
</evidence>
<reference evidence="2" key="1">
    <citation type="submission" date="2021-01" db="UniProtKB">
        <authorList>
            <consortium name="EnsemblMetazoa"/>
        </authorList>
    </citation>
    <scope>IDENTIFICATION</scope>
</reference>
<sequence length="219" mass="25151">MYTNDGYPFPFQFVSLFTQWNDFSVRIIKSNVFVRNVISSTKAPRDFIFEKSEFEGASFIRITGQDFFLLLCLQNKMERPSRDRKPSSKFAQVDQIGADNGPLLTILFTVEEANGNCLTMVLPYGTLCPKDIVTGELLESSKLKTSMKVLCLYPHDKLYYPAVLRKIGGRKRKSETTEKEDDQNEHNTERDMEEKEPSSTEKKSGKSKIVKKNNLSFIF</sequence>
<feature type="compositionally biased region" description="Basic and acidic residues" evidence="1">
    <location>
        <begin position="184"/>
        <end position="204"/>
    </location>
</feature>